<proteinExistence type="predicted"/>
<gene>
    <name evidence="3" type="ORF">HNQ64_003928</name>
</gene>
<feature type="signal peptide" evidence="1">
    <location>
        <begin position="1"/>
        <end position="18"/>
    </location>
</feature>
<keyword evidence="4" id="KW-1185">Reference proteome</keyword>
<dbReference type="AlphaFoldDB" id="A0A7W7YNX5"/>
<comment type="caution">
    <text evidence="3">The sequence shown here is derived from an EMBL/GenBank/DDBJ whole genome shotgun (WGS) entry which is preliminary data.</text>
</comment>
<evidence type="ECO:0000313" key="4">
    <source>
        <dbReference type="Proteomes" id="UP000534294"/>
    </source>
</evidence>
<name>A0A7W7YNX5_9BACT</name>
<dbReference type="InterPro" id="IPR010496">
    <property type="entry name" value="AL/BT2_dom"/>
</dbReference>
<organism evidence="3 4">
    <name type="scientific">Prosthecobacter dejongeii</name>
    <dbReference type="NCBI Taxonomy" id="48465"/>
    <lineage>
        <taxon>Bacteria</taxon>
        <taxon>Pseudomonadati</taxon>
        <taxon>Verrucomicrobiota</taxon>
        <taxon>Verrucomicrobiia</taxon>
        <taxon>Verrucomicrobiales</taxon>
        <taxon>Verrucomicrobiaceae</taxon>
        <taxon>Prosthecobacter</taxon>
    </lineage>
</organism>
<dbReference type="EMBL" id="JACHIF010000009">
    <property type="protein sequence ID" value="MBB5039653.1"/>
    <property type="molecule type" value="Genomic_DNA"/>
</dbReference>
<feature type="domain" description="3-keto-alpha-glucoside-1,2-lyase/3-keto-2-hydroxy-glucal hydratase" evidence="2">
    <location>
        <begin position="56"/>
        <end position="257"/>
    </location>
</feature>
<evidence type="ECO:0000259" key="2">
    <source>
        <dbReference type="Pfam" id="PF06439"/>
    </source>
</evidence>
<dbReference type="RefSeq" id="WP_184211636.1">
    <property type="nucleotide sequence ID" value="NZ_JACHIF010000009.1"/>
</dbReference>
<sequence>MMRLLSLCAFLATSSLFAAEPVTEKINVLDLMKAGEVEYHINPKADFHDPASEVFQLKDGLLNISGKGYGYMVTKKGYKDYHLVVDFKWGPKTWGKRADRARDNGILVHSYGPHGAYGDTWMASIEAQIIEGGIGDILVLSPKLADGTELTTSLKAEFELDRDKEKRWKKGAPLQEVTKGRINWEKRDEDWADKIDFRGKDDPDSPVGEWNRLEVIAKGDTLEYFVNGKLVNAAFACKPAEGRICIQTEGAEMIVRRYELHPLGQFKEKWTPEMAKK</sequence>
<evidence type="ECO:0000313" key="3">
    <source>
        <dbReference type="EMBL" id="MBB5039653.1"/>
    </source>
</evidence>
<protein>
    <recommendedName>
        <fullName evidence="2">3-keto-alpha-glucoside-1,2-lyase/3-keto-2-hydroxy-glucal hydratase domain-containing protein</fullName>
    </recommendedName>
</protein>
<keyword evidence="1" id="KW-0732">Signal</keyword>
<dbReference type="Pfam" id="PF06439">
    <property type="entry name" value="3keto-disac_hyd"/>
    <property type="match status" value="1"/>
</dbReference>
<accession>A0A7W7YNX5</accession>
<dbReference type="GO" id="GO:0016787">
    <property type="term" value="F:hydrolase activity"/>
    <property type="evidence" value="ECO:0007669"/>
    <property type="project" value="InterPro"/>
</dbReference>
<evidence type="ECO:0000256" key="1">
    <source>
        <dbReference type="SAM" id="SignalP"/>
    </source>
</evidence>
<dbReference type="Gene3D" id="2.60.120.560">
    <property type="entry name" value="Exo-inulinase, domain 1"/>
    <property type="match status" value="1"/>
</dbReference>
<feature type="chain" id="PRO_5031155540" description="3-keto-alpha-glucoside-1,2-lyase/3-keto-2-hydroxy-glucal hydratase domain-containing protein" evidence="1">
    <location>
        <begin position="19"/>
        <end position="277"/>
    </location>
</feature>
<dbReference type="Proteomes" id="UP000534294">
    <property type="component" value="Unassembled WGS sequence"/>
</dbReference>
<reference evidence="3 4" key="1">
    <citation type="submission" date="2020-08" db="EMBL/GenBank/DDBJ databases">
        <title>Genomic Encyclopedia of Type Strains, Phase IV (KMG-IV): sequencing the most valuable type-strain genomes for metagenomic binning, comparative biology and taxonomic classification.</title>
        <authorList>
            <person name="Goeker M."/>
        </authorList>
    </citation>
    <scope>NUCLEOTIDE SEQUENCE [LARGE SCALE GENOMIC DNA]</scope>
    <source>
        <strain evidence="3 4">DSM 12251</strain>
    </source>
</reference>